<evidence type="ECO:0000256" key="1">
    <source>
        <dbReference type="ARBA" id="ARBA00022723"/>
    </source>
</evidence>
<accession>A0A2W5P9I0</accession>
<dbReference type="EMBL" id="QFQI01000004">
    <property type="protein sequence ID" value="PZQ60769.1"/>
    <property type="molecule type" value="Genomic_DNA"/>
</dbReference>
<feature type="domain" description="Cupin type-2" evidence="2">
    <location>
        <begin position="46"/>
        <end position="117"/>
    </location>
</feature>
<gene>
    <name evidence="3" type="ORF">DI544_07450</name>
</gene>
<evidence type="ECO:0000259" key="2">
    <source>
        <dbReference type="Pfam" id="PF07883"/>
    </source>
</evidence>
<evidence type="ECO:0000313" key="3">
    <source>
        <dbReference type="EMBL" id="PZQ60769.1"/>
    </source>
</evidence>
<dbReference type="AlphaFoldDB" id="A0A2W5P9I0"/>
<dbReference type="InterPro" id="IPR014710">
    <property type="entry name" value="RmlC-like_jellyroll"/>
</dbReference>
<dbReference type="GO" id="GO:0046872">
    <property type="term" value="F:metal ion binding"/>
    <property type="evidence" value="ECO:0007669"/>
    <property type="project" value="UniProtKB-KW"/>
</dbReference>
<dbReference type="PANTHER" id="PTHR35848">
    <property type="entry name" value="OXALATE-BINDING PROTEIN"/>
    <property type="match status" value="1"/>
</dbReference>
<dbReference type="PANTHER" id="PTHR35848:SF9">
    <property type="entry name" value="SLL1358 PROTEIN"/>
    <property type="match status" value="1"/>
</dbReference>
<dbReference type="CDD" id="cd02224">
    <property type="entry name" value="cupin_SPO2919-like"/>
    <property type="match status" value="1"/>
</dbReference>
<dbReference type="InterPro" id="IPR013096">
    <property type="entry name" value="Cupin_2"/>
</dbReference>
<comment type="caution">
    <text evidence="3">The sequence shown here is derived from an EMBL/GenBank/DDBJ whole genome shotgun (WGS) entry which is preliminary data.</text>
</comment>
<dbReference type="InterPro" id="IPR051610">
    <property type="entry name" value="GPI/OXD"/>
</dbReference>
<proteinExistence type="predicted"/>
<evidence type="ECO:0000313" key="4">
    <source>
        <dbReference type="Proteomes" id="UP000249229"/>
    </source>
</evidence>
<name>A0A2W5P9I0_9SPHN</name>
<dbReference type="InterPro" id="IPR011051">
    <property type="entry name" value="RmlC_Cupin_sf"/>
</dbReference>
<dbReference type="Gene3D" id="2.60.120.10">
    <property type="entry name" value="Jelly Rolls"/>
    <property type="match status" value="1"/>
</dbReference>
<protein>
    <submittedName>
        <fullName evidence="3">Transcriptional regulator</fullName>
    </submittedName>
</protein>
<dbReference type="SUPFAM" id="SSF51182">
    <property type="entry name" value="RmlC-like cupins"/>
    <property type="match status" value="1"/>
</dbReference>
<keyword evidence="1" id="KW-0479">Metal-binding</keyword>
<organism evidence="3 4">
    <name type="scientific">Sphingomonas taxi</name>
    <dbReference type="NCBI Taxonomy" id="1549858"/>
    <lineage>
        <taxon>Bacteria</taxon>
        <taxon>Pseudomonadati</taxon>
        <taxon>Pseudomonadota</taxon>
        <taxon>Alphaproteobacteria</taxon>
        <taxon>Sphingomonadales</taxon>
        <taxon>Sphingomonadaceae</taxon>
        <taxon>Sphingomonas</taxon>
    </lineage>
</organism>
<dbReference type="Pfam" id="PF07883">
    <property type="entry name" value="Cupin_2"/>
    <property type="match status" value="1"/>
</dbReference>
<dbReference type="Proteomes" id="UP000249229">
    <property type="component" value="Unassembled WGS sequence"/>
</dbReference>
<reference evidence="3 4" key="1">
    <citation type="submission" date="2017-08" db="EMBL/GenBank/DDBJ databases">
        <title>Infants hospitalized years apart are colonized by the same room-sourced microbial strains.</title>
        <authorList>
            <person name="Brooks B."/>
            <person name="Olm M.R."/>
            <person name="Firek B.A."/>
            <person name="Baker R."/>
            <person name="Thomas B.C."/>
            <person name="Morowitz M.J."/>
            <person name="Banfield J.F."/>
        </authorList>
    </citation>
    <scope>NUCLEOTIDE SEQUENCE [LARGE SCALE GENOMIC DNA]</scope>
    <source>
        <strain evidence="3">S2_005_001_R1_22</strain>
    </source>
</reference>
<sequence>MPKIAIDDVPPAQGSDYPPPFRAAAANRLVRDLSSAGGLGDFVATHVVVPPGGWSSQRHWHEGEDEIVVVLSGEAVLVDDDGAHPMRAGDIAIFPKGDGNAHHLRNEGAAPCVLFAVSLPERSPVHYPDIEMRWSPRDGFADEPHQATGCSNFSITHSSS</sequence>